<proteinExistence type="predicted"/>
<evidence type="ECO:0000313" key="2">
    <source>
        <dbReference type="EMBL" id="SDB92008.1"/>
    </source>
</evidence>
<evidence type="ECO:0000313" key="3">
    <source>
        <dbReference type="Proteomes" id="UP000242317"/>
    </source>
</evidence>
<feature type="coiled-coil region" evidence="1">
    <location>
        <begin position="46"/>
        <end position="73"/>
    </location>
</feature>
<dbReference type="AlphaFoldDB" id="A0A1G6HD47"/>
<gene>
    <name evidence="2" type="ORF">SAMN05421749_10296</name>
</gene>
<accession>A0A1G6HD47</accession>
<dbReference type="OrthoDB" id="6712573at2"/>
<dbReference type="Proteomes" id="UP000242317">
    <property type="component" value="Unassembled WGS sequence"/>
</dbReference>
<dbReference type="EMBL" id="FMYK01000002">
    <property type="protein sequence ID" value="SDB92008.1"/>
    <property type="molecule type" value="Genomic_DNA"/>
</dbReference>
<dbReference type="RefSeq" id="WP_092616337.1">
    <property type="nucleotide sequence ID" value="NZ_FMYK01000002.1"/>
</dbReference>
<protein>
    <recommendedName>
        <fullName evidence="4">Membrane fusogenic activity</fullName>
    </recommendedName>
</protein>
<evidence type="ECO:0000256" key="1">
    <source>
        <dbReference type="SAM" id="Coils"/>
    </source>
</evidence>
<organism evidence="2 3">
    <name type="scientific">Acinetobacter marinus</name>
    <dbReference type="NCBI Taxonomy" id="281375"/>
    <lineage>
        <taxon>Bacteria</taxon>
        <taxon>Pseudomonadati</taxon>
        <taxon>Pseudomonadota</taxon>
        <taxon>Gammaproteobacteria</taxon>
        <taxon>Moraxellales</taxon>
        <taxon>Moraxellaceae</taxon>
        <taxon>Acinetobacter</taxon>
    </lineage>
</organism>
<evidence type="ECO:0008006" key="4">
    <source>
        <dbReference type="Google" id="ProtNLM"/>
    </source>
</evidence>
<name>A0A1G6HD47_9GAMM</name>
<reference evidence="3" key="1">
    <citation type="submission" date="2016-09" db="EMBL/GenBank/DDBJ databases">
        <authorList>
            <person name="Varghese N."/>
            <person name="Submissions S."/>
        </authorList>
    </citation>
    <scope>NUCLEOTIDE SEQUENCE [LARGE SCALE GENOMIC DNA]</scope>
    <source>
        <strain evidence="3">ANC 3699</strain>
    </source>
</reference>
<keyword evidence="3" id="KW-1185">Reference proteome</keyword>
<dbReference type="Pfam" id="PF04380">
    <property type="entry name" value="BMFP"/>
    <property type="match status" value="1"/>
</dbReference>
<keyword evidence="1" id="KW-0175">Coiled coil</keyword>
<sequence>MTPTLDSFVDALKEHIATPKADLEHNIRAVLAEMVEKMDLVSKQELDRQKIALQQANQRMDALQQQLEGLQSQIKK</sequence>
<dbReference type="InterPro" id="IPR007475">
    <property type="entry name" value="UbiK"/>
</dbReference>